<accession>A0A5B7FD56</accession>
<dbReference type="AlphaFoldDB" id="A0A5B7FD56"/>
<protein>
    <submittedName>
        <fullName evidence="1">Uncharacterized protein</fullName>
    </submittedName>
</protein>
<reference evidence="1 2" key="1">
    <citation type="submission" date="2019-05" db="EMBL/GenBank/DDBJ databases">
        <title>Another draft genome of Portunus trituberculatus and its Hox gene families provides insights of decapod evolution.</title>
        <authorList>
            <person name="Jeong J.-H."/>
            <person name="Song I."/>
            <person name="Kim S."/>
            <person name="Choi T."/>
            <person name="Kim D."/>
            <person name="Ryu S."/>
            <person name="Kim W."/>
        </authorList>
    </citation>
    <scope>NUCLEOTIDE SEQUENCE [LARGE SCALE GENOMIC DNA]</scope>
    <source>
        <tissue evidence="1">Muscle</tissue>
    </source>
</reference>
<name>A0A5B7FD56_PORTR</name>
<evidence type="ECO:0000313" key="2">
    <source>
        <dbReference type="Proteomes" id="UP000324222"/>
    </source>
</evidence>
<dbReference type="EMBL" id="VSRR010006256">
    <property type="protein sequence ID" value="MPC44382.1"/>
    <property type="molecule type" value="Genomic_DNA"/>
</dbReference>
<dbReference type="Proteomes" id="UP000324222">
    <property type="component" value="Unassembled WGS sequence"/>
</dbReference>
<proteinExistence type="predicted"/>
<evidence type="ECO:0000313" key="1">
    <source>
        <dbReference type="EMBL" id="MPC44382.1"/>
    </source>
</evidence>
<comment type="caution">
    <text evidence="1">The sequence shown here is derived from an EMBL/GenBank/DDBJ whole genome shotgun (WGS) entry which is preliminary data.</text>
</comment>
<organism evidence="1 2">
    <name type="scientific">Portunus trituberculatus</name>
    <name type="common">Swimming crab</name>
    <name type="synonym">Neptunus trituberculatus</name>
    <dbReference type="NCBI Taxonomy" id="210409"/>
    <lineage>
        <taxon>Eukaryota</taxon>
        <taxon>Metazoa</taxon>
        <taxon>Ecdysozoa</taxon>
        <taxon>Arthropoda</taxon>
        <taxon>Crustacea</taxon>
        <taxon>Multicrustacea</taxon>
        <taxon>Malacostraca</taxon>
        <taxon>Eumalacostraca</taxon>
        <taxon>Eucarida</taxon>
        <taxon>Decapoda</taxon>
        <taxon>Pleocyemata</taxon>
        <taxon>Brachyura</taxon>
        <taxon>Eubrachyura</taxon>
        <taxon>Portunoidea</taxon>
        <taxon>Portunidae</taxon>
        <taxon>Portuninae</taxon>
        <taxon>Portunus</taxon>
    </lineage>
</organism>
<keyword evidence="2" id="KW-1185">Reference proteome</keyword>
<sequence length="72" mass="8165">MTDSDSEVIEDVSHVATTTNEFDSLSFIGKECGWREQMGHRTAGQGRAGRGRRLFNTNTRITHTPFQIKDEH</sequence>
<gene>
    <name evidence="1" type="ORF">E2C01_038055</name>
</gene>